<feature type="region of interest" description="Disordered" evidence="1">
    <location>
        <begin position="39"/>
        <end position="62"/>
    </location>
</feature>
<proteinExistence type="predicted"/>
<dbReference type="EMBL" id="OBDO01000002">
    <property type="protein sequence ID" value="SNX95503.1"/>
    <property type="molecule type" value="Genomic_DNA"/>
</dbReference>
<sequence length="62" mass="6357">MVLWPAVTLIGFLVLTALVIVMGTSSTARYEREKSAAAAARSTTRLPGRSAAAEPVGAARAA</sequence>
<feature type="transmembrane region" description="Helical" evidence="2">
    <location>
        <begin position="6"/>
        <end position="24"/>
    </location>
</feature>
<keyword evidence="4" id="KW-1185">Reference proteome</keyword>
<reference evidence="3 4" key="1">
    <citation type="submission" date="2017-09" db="EMBL/GenBank/DDBJ databases">
        <authorList>
            <person name="Ehlers B."/>
            <person name="Leendertz F.H."/>
        </authorList>
    </citation>
    <scope>NUCLEOTIDE SEQUENCE [LARGE SCALE GENOMIC DNA]</scope>
    <source>
        <strain evidence="3 4">DSM 46844</strain>
    </source>
</reference>
<name>A0A285E9E7_9ACTN</name>
<evidence type="ECO:0000313" key="3">
    <source>
        <dbReference type="EMBL" id="SNX95503.1"/>
    </source>
</evidence>
<gene>
    <name evidence="3" type="ORF">SAMN06893097_102203</name>
</gene>
<keyword evidence="2" id="KW-1133">Transmembrane helix</keyword>
<protein>
    <submittedName>
        <fullName evidence="3">Uncharacterized protein</fullName>
    </submittedName>
</protein>
<organism evidence="3 4">
    <name type="scientific">Geodermatophilus sabuli</name>
    <dbReference type="NCBI Taxonomy" id="1564158"/>
    <lineage>
        <taxon>Bacteria</taxon>
        <taxon>Bacillati</taxon>
        <taxon>Actinomycetota</taxon>
        <taxon>Actinomycetes</taxon>
        <taxon>Geodermatophilales</taxon>
        <taxon>Geodermatophilaceae</taxon>
        <taxon>Geodermatophilus</taxon>
    </lineage>
</organism>
<dbReference type="RefSeq" id="WP_097205462.1">
    <property type="nucleotide sequence ID" value="NZ_JACHXB010000003.1"/>
</dbReference>
<accession>A0A285E9E7</accession>
<evidence type="ECO:0000313" key="4">
    <source>
        <dbReference type="Proteomes" id="UP000219514"/>
    </source>
</evidence>
<dbReference type="AlphaFoldDB" id="A0A285E9E7"/>
<dbReference type="Proteomes" id="UP000219514">
    <property type="component" value="Unassembled WGS sequence"/>
</dbReference>
<evidence type="ECO:0000256" key="1">
    <source>
        <dbReference type="SAM" id="MobiDB-lite"/>
    </source>
</evidence>
<evidence type="ECO:0000256" key="2">
    <source>
        <dbReference type="SAM" id="Phobius"/>
    </source>
</evidence>
<keyword evidence="2" id="KW-0472">Membrane</keyword>
<keyword evidence="2" id="KW-0812">Transmembrane</keyword>